<protein>
    <submittedName>
        <fullName evidence="2">Uncharacterized protein</fullName>
    </submittedName>
</protein>
<dbReference type="PATRIC" id="fig|762836.4.peg.2789"/>
<feature type="transmembrane region" description="Helical" evidence="1">
    <location>
        <begin position="38"/>
        <end position="58"/>
    </location>
</feature>
<feature type="transmembrane region" description="Helical" evidence="1">
    <location>
        <begin position="152"/>
        <end position="170"/>
    </location>
</feature>
<keyword evidence="1" id="KW-0812">Transmembrane</keyword>
<feature type="transmembrane region" description="Helical" evidence="1">
    <location>
        <begin position="64"/>
        <end position="83"/>
    </location>
</feature>
<dbReference type="AlphaFoldDB" id="A0A1E7WKY4"/>
<reference evidence="3" key="1">
    <citation type="journal article" date="2016" name="Front. Microbiol.">
        <title>Molecular Keys to the Janthinobacterium and Duganella spp. Interaction with the Plant Pathogen Fusarium graminearum.</title>
        <authorList>
            <person name="Haack F.S."/>
            <person name="Poehlein A."/>
            <person name="Kroger C."/>
            <person name="Voigt C.A."/>
            <person name="Piepenbring M."/>
            <person name="Bode H.B."/>
            <person name="Daniel R."/>
            <person name="Schafer W."/>
            <person name="Streit W.R."/>
        </authorList>
    </citation>
    <scope>NUCLEOTIDE SEQUENCE [LARGE SCALE GENOMIC DNA]</scope>
    <source>
        <strain evidence="3">T54</strain>
    </source>
</reference>
<feature type="transmembrane region" description="Helical" evidence="1">
    <location>
        <begin position="12"/>
        <end position="31"/>
    </location>
</feature>
<comment type="caution">
    <text evidence="2">The sequence shown here is derived from an EMBL/GenBank/DDBJ whole genome shotgun (WGS) entry which is preliminary data.</text>
</comment>
<keyword evidence="3" id="KW-1185">Reference proteome</keyword>
<dbReference type="OrthoDB" id="8907702at2"/>
<dbReference type="Proteomes" id="UP000175989">
    <property type="component" value="Unassembled WGS sequence"/>
</dbReference>
<keyword evidence="1" id="KW-1133">Transmembrane helix</keyword>
<proteinExistence type="predicted"/>
<feature type="transmembrane region" description="Helical" evidence="1">
    <location>
        <begin position="127"/>
        <end position="145"/>
    </location>
</feature>
<evidence type="ECO:0000313" key="3">
    <source>
        <dbReference type="Proteomes" id="UP000175989"/>
    </source>
</evidence>
<gene>
    <name evidence="2" type="ORF">DUPY_27090</name>
</gene>
<feature type="transmembrane region" description="Helical" evidence="1">
    <location>
        <begin position="182"/>
        <end position="199"/>
    </location>
</feature>
<dbReference type="RefSeq" id="WP_070248855.1">
    <property type="nucleotide sequence ID" value="NZ_LROM01000087.1"/>
</dbReference>
<sequence>MNLPDLALQIVYGRLAWGLVIAALLLAVLPAALPRTKLLIMGACVALTALPGAASPAYWLALAFQYPSGLLTGFCIMALRARWQGRPARFAMRRSLALGVAAVGLVLYLDTFGVLALGLYYGGFSPVAAPLLACAAAIGFAINVWRGHANAASAAMLIAVLLFSLLRLPTGNLWDALLDPLLWSWSLGSVLVAAMRMLAARRRQAQAAPELAPAAVAAAATVTVTAE</sequence>
<name>A0A1E7WKY4_9BURK</name>
<feature type="transmembrane region" description="Helical" evidence="1">
    <location>
        <begin position="95"/>
        <end position="121"/>
    </location>
</feature>
<keyword evidence="1" id="KW-0472">Membrane</keyword>
<accession>A0A1E7WKY4</accession>
<organism evidence="2 3">
    <name type="scientific">Duganella phyllosphaerae</name>
    <dbReference type="NCBI Taxonomy" id="762836"/>
    <lineage>
        <taxon>Bacteria</taxon>
        <taxon>Pseudomonadati</taxon>
        <taxon>Pseudomonadota</taxon>
        <taxon>Betaproteobacteria</taxon>
        <taxon>Burkholderiales</taxon>
        <taxon>Oxalobacteraceae</taxon>
        <taxon>Telluria group</taxon>
        <taxon>Duganella</taxon>
    </lineage>
</organism>
<evidence type="ECO:0000313" key="2">
    <source>
        <dbReference type="EMBL" id="OEZ99664.1"/>
    </source>
</evidence>
<dbReference type="EMBL" id="LROM01000087">
    <property type="protein sequence ID" value="OEZ99664.1"/>
    <property type="molecule type" value="Genomic_DNA"/>
</dbReference>
<evidence type="ECO:0000256" key="1">
    <source>
        <dbReference type="SAM" id="Phobius"/>
    </source>
</evidence>